<reference evidence="1" key="1">
    <citation type="submission" date="2023-01" db="EMBL/GenBank/DDBJ databases">
        <title>Colletotrichum chrysophilum M932 genome sequence.</title>
        <authorList>
            <person name="Baroncelli R."/>
        </authorList>
    </citation>
    <scope>NUCLEOTIDE SEQUENCE</scope>
    <source>
        <strain evidence="1">M932</strain>
    </source>
</reference>
<accession>A0AAD8ZYB1</accession>
<keyword evidence="2" id="KW-1185">Reference proteome</keyword>
<dbReference type="AlphaFoldDB" id="A0AAD8ZYB1"/>
<evidence type="ECO:0000313" key="1">
    <source>
        <dbReference type="EMBL" id="KAK1837956.1"/>
    </source>
</evidence>
<dbReference type="EMBL" id="JAQOWY010000951">
    <property type="protein sequence ID" value="KAK1837956.1"/>
    <property type="molecule type" value="Genomic_DNA"/>
</dbReference>
<comment type="caution">
    <text evidence="1">The sequence shown here is derived from an EMBL/GenBank/DDBJ whole genome shotgun (WGS) entry which is preliminary data.</text>
</comment>
<name>A0AAD8ZYB1_9PEZI</name>
<dbReference type="Proteomes" id="UP001243330">
    <property type="component" value="Unassembled WGS sequence"/>
</dbReference>
<sequence>MGTLEGMEWLTAGEKTGWVSLSLGPYLAMPSTTARASSRAFRIDDVVN</sequence>
<organism evidence="1 2">
    <name type="scientific">Colletotrichum chrysophilum</name>
    <dbReference type="NCBI Taxonomy" id="1836956"/>
    <lineage>
        <taxon>Eukaryota</taxon>
        <taxon>Fungi</taxon>
        <taxon>Dikarya</taxon>
        <taxon>Ascomycota</taxon>
        <taxon>Pezizomycotina</taxon>
        <taxon>Sordariomycetes</taxon>
        <taxon>Hypocreomycetidae</taxon>
        <taxon>Glomerellales</taxon>
        <taxon>Glomerellaceae</taxon>
        <taxon>Colletotrichum</taxon>
        <taxon>Colletotrichum gloeosporioides species complex</taxon>
    </lineage>
</organism>
<protein>
    <submittedName>
        <fullName evidence="1">Uncharacterized protein</fullName>
    </submittedName>
</protein>
<evidence type="ECO:0000313" key="2">
    <source>
        <dbReference type="Proteomes" id="UP001243330"/>
    </source>
</evidence>
<gene>
    <name evidence="1" type="ORF">CCHR01_19422</name>
</gene>
<proteinExistence type="predicted"/>